<protein>
    <submittedName>
        <fullName evidence="1">Uncharacterized protein</fullName>
    </submittedName>
</protein>
<sequence>EPPSYDQRIIIMWRDSLVVFYGERYIWNGGKRGMSNEVCLENGMPNISLSGRTELASSRKSLAMVFNAILDFEDPPHLRVDPSTLV</sequence>
<accession>A0A2K3MKF1</accession>
<evidence type="ECO:0000313" key="1">
    <source>
        <dbReference type="EMBL" id="PNX91268.1"/>
    </source>
</evidence>
<feature type="non-terminal residue" evidence="1">
    <location>
        <position position="1"/>
    </location>
</feature>
<name>A0A2K3MKF1_TRIPR</name>
<reference evidence="1 2" key="2">
    <citation type="journal article" date="2017" name="Front. Plant Sci.">
        <title>Gene Classification and Mining of Molecular Markers Useful in Red Clover (Trifolium pratense) Breeding.</title>
        <authorList>
            <person name="Istvanek J."/>
            <person name="Dluhosova J."/>
            <person name="Dluhos P."/>
            <person name="Patkova L."/>
            <person name="Nedelnik J."/>
            <person name="Repkova J."/>
        </authorList>
    </citation>
    <scope>NUCLEOTIDE SEQUENCE [LARGE SCALE GENOMIC DNA]</scope>
    <source>
        <strain evidence="2">cv. Tatra</strain>
        <tissue evidence="1">Young leaves</tissue>
    </source>
</reference>
<evidence type="ECO:0000313" key="2">
    <source>
        <dbReference type="Proteomes" id="UP000236291"/>
    </source>
</evidence>
<dbReference type="Proteomes" id="UP000236291">
    <property type="component" value="Unassembled WGS sequence"/>
</dbReference>
<comment type="caution">
    <text evidence="1">The sequence shown here is derived from an EMBL/GenBank/DDBJ whole genome shotgun (WGS) entry which is preliminary data.</text>
</comment>
<reference evidence="1 2" key="1">
    <citation type="journal article" date="2014" name="Am. J. Bot.">
        <title>Genome assembly and annotation for red clover (Trifolium pratense; Fabaceae).</title>
        <authorList>
            <person name="Istvanek J."/>
            <person name="Jaros M."/>
            <person name="Krenek A."/>
            <person name="Repkova J."/>
        </authorList>
    </citation>
    <scope>NUCLEOTIDE SEQUENCE [LARGE SCALE GENOMIC DNA]</scope>
    <source>
        <strain evidence="2">cv. Tatra</strain>
        <tissue evidence="1">Young leaves</tissue>
    </source>
</reference>
<proteinExistence type="predicted"/>
<gene>
    <name evidence="1" type="ORF">L195_g047398</name>
</gene>
<dbReference type="AlphaFoldDB" id="A0A2K3MKF1"/>
<dbReference type="EMBL" id="ASHM01065633">
    <property type="protein sequence ID" value="PNX91268.1"/>
    <property type="molecule type" value="Genomic_DNA"/>
</dbReference>
<organism evidence="1 2">
    <name type="scientific">Trifolium pratense</name>
    <name type="common">Red clover</name>
    <dbReference type="NCBI Taxonomy" id="57577"/>
    <lineage>
        <taxon>Eukaryota</taxon>
        <taxon>Viridiplantae</taxon>
        <taxon>Streptophyta</taxon>
        <taxon>Embryophyta</taxon>
        <taxon>Tracheophyta</taxon>
        <taxon>Spermatophyta</taxon>
        <taxon>Magnoliopsida</taxon>
        <taxon>eudicotyledons</taxon>
        <taxon>Gunneridae</taxon>
        <taxon>Pentapetalae</taxon>
        <taxon>rosids</taxon>
        <taxon>fabids</taxon>
        <taxon>Fabales</taxon>
        <taxon>Fabaceae</taxon>
        <taxon>Papilionoideae</taxon>
        <taxon>50 kb inversion clade</taxon>
        <taxon>NPAAA clade</taxon>
        <taxon>Hologalegina</taxon>
        <taxon>IRL clade</taxon>
        <taxon>Trifolieae</taxon>
        <taxon>Trifolium</taxon>
    </lineage>
</organism>